<accession>A0A3M6TI70</accession>
<sequence>PQLLKSEVGNEVISEFANLNKTGQSSFLLLIIKKQASETVMRRKSLNPTQWGKLFPAIPNSVSTHSFDTTLLMILLRNLCGFTAPLTGWDALPAVTNLSREADIARVKYFRNTVYGHAENASVDDVKFNEYWRDIRDTLVRLGGVTYVAAIDDLRKECMDPEVEDHYMELLDEWKKDEDNIKLLATLVMASATPTASSTKETTNYARLCRLLVDIGTQALRDTLNSLHPPANLYTLFPAIPNSVSTHSFDTTLLMILLRNLCGFTAPLTGWDAMPAVTDLSREADIARVKYFRNTVYGHAENASVDDVKFNDYWCDIRDTLVRLGGVSYKAAIDDLRNECMDPEVEDHYMELLSEWKKDEDNIKDQLDEIMKKLDALAPAKEVPGIILEKTQSKSLLTMCRYHVDEECLYYCRKCKVCICRICGQRLHDNHTKAGIQQAAEERKRSLEKILFEAKAEIVAVERKIRKQLELREKSKSRTAAAKKKVISNVEGLIQVLRDHENVVKVKLTEIDEKQEKNHSARLEKLETFASELRKSVERSEGIFQRDNAVEILEDENVVFTPCKELLSRCQKMKVYTPDDISYVVDTTNMTALREMIQQSLDQIVVSDHSRSVAQGKGLNEADLGAQAEFTVITKDSEGKQFYSEQGQVTVFVESMSGAEEVHIIDEKDGIYTVHYNPRSVGPYQIDIEINGWPLTGSSWRVDVKPHQYKVVRSCGSRGKTRGKLKRPASIAKNEKTGNITVAEFDKKRFQVFDTDLNYLMTRKGVAGPQTENTVKIGPPWSVAFLRNSDMIVIHGDLFSRKNVSYH</sequence>
<evidence type="ECO:0000256" key="2">
    <source>
        <dbReference type="ARBA" id="ARBA00022737"/>
    </source>
</evidence>
<evidence type="ECO:0000256" key="5">
    <source>
        <dbReference type="PROSITE-ProRule" id="PRU00024"/>
    </source>
</evidence>
<dbReference type="Pfam" id="PF18738">
    <property type="entry name" value="HEPN_DZIP3"/>
    <property type="match status" value="2"/>
</dbReference>
<evidence type="ECO:0000259" key="9">
    <source>
        <dbReference type="PROSITE" id="PS50119"/>
    </source>
</evidence>
<dbReference type="PANTHER" id="PTHR46844:SF1">
    <property type="entry name" value="SLR5058 PROTEIN"/>
    <property type="match status" value="1"/>
</dbReference>
<dbReference type="SUPFAM" id="SSF57845">
    <property type="entry name" value="B-box zinc-binding domain"/>
    <property type="match status" value="1"/>
</dbReference>
<feature type="repeat" description="NHL" evidence="7">
    <location>
        <begin position="712"/>
        <end position="756"/>
    </location>
</feature>
<dbReference type="InterPro" id="IPR001258">
    <property type="entry name" value="NHL_repeat"/>
</dbReference>
<feature type="domain" description="B box-type" evidence="9">
    <location>
        <begin position="395"/>
        <end position="436"/>
    </location>
</feature>
<dbReference type="InterPro" id="IPR001298">
    <property type="entry name" value="Filamin/ABP280_rpt"/>
</dbReference>
<dbReference type="InterPro" id="IPR011042">
    <property type="entry name" value="6-blade_b-propeller_TolB-like"/>
</dbReference>
<dbReference type="GO" id="GO:0008270">
    <property type="term" value="F:zinc ion binding"/>
    <property type="evidence" value="ECO:0007669"/>
    <property type="project" value="UniProtKB-KW"/>
</dbReference>
<keyword evidence="11" id="KW-1185">Reference proteome</keyword>
<evidence type="ECO:0000256" key="7">
    <source>
        <dbReference type="PROSITE-ProRule" id="PRU00504"/>
    </source>
</evidence>
<dbReference type="PROSITE" id="PS50194">
    <property type="entry name" value="FILAMIN_REPEAT"/>
    <property type="match status" value="1"/>
</dbReference>
<keyword evidence="1" id="KW-0479">Metal-binding</keyword>
<dbReference type="PANTHER" id="PTHR46844">
    <property type="entry name" value="SLR5058 PROTEIN"/>
    <property type="match status" value="1"/>
</dbReference>
<evidence type="ECO:0000313" key="11">
    <source>
        <dbReference type="Proteomes" id="UP000275408"/>
    </source>
</evidence>
<keyword evidence="8" id="KW-0175">Coiled coil</keyword>
<dbReference type="Gene3D" id="2.60.40.10">
    <property type="entry name" value="Immunoglobulins"/>
    <property type="match status" value="1"/>
</dbReference>
<dbReference type="InterPro" id="IPR013783">
    <property type="entry name" value="Ig-like_fold"/>
</dbReference>
<evidence type="ECO:0000256" key="3">
    <source>
        <dbReference type="ARBA" id="ARBA00022771"/>
    </source>
</evidence>
<evidence type="ECO:0000256" key="6">
    <source>
        <dbReference type="PROSITE-ProRule" id="PRU00087"/>
    </source>
</evidence>
<name>A0A3M6TI70_POCDA</name>
<protein>
    <recommendedName>
        <fullName evidence="9">B box-type domain-containing protein</fullName>
    </recommendedName>
</protein>
<feature type="repeat" description="Filamin" evidence="6">
    <location>
        <begin position="604"/>
        <end position="704"/>
    </location>
</feature>
<gene>
    <name evidence="10" type="ORF">pdam_00003313</name>
</gene>
<evidence type="ECO:0000256" key="8">
    <source>
        <dbReference type="SAM" id="Coils"/>
    </source>
</evidence>
<evidence type="ECO:0000256" key="1">
    <source>
        <dbReference type="ARBA" id="ARBA00022723"/>
    </source>
</evidence>
<evidence type="ECO:0000256" key="4">
    <source>
        <dbReference type="ARBA" id="ARBA00022833"/>
    </source>
</evidence>
<dbReference type="InterPro" id="IPR017868">
    <property type="entry name" value="Filamin/ABP280_repeat-like"/>
</dbReference>
<organism evidence="10 11">
    <name type="scientific">Pocillopora damicornis</name>
    <name type="common">Cauliflower coral</name>
    <name type="synonym">Millepora damicornis</name>
    <dbReference type="NCBI Taxonomy" id="46731"/>
    <lineage>
        <taxon>Eukaryota</taxon>
        <taxon>Metazoa</taxon>
        <taxon>Cnidaria</taxon>
        <taxon>Anthozoa</taxon>
        <taxon>Hexacorallia</taxon>
        <taxon>Scleractinia</taxon>
        <taxon>Astrocoeniina</taxon>
        <taxon>Pocilloporidae</taxon>
        <taxon>Pocillopora</taxon>
    </lineage>
</organism>
<dbReference type="Gene3D" id="2.120.10.30">
    <property type="entry name" value="TolB, C-terminal domain"/>
    <property type="match status" value="1"/>
</dbReference>
<dbReference type="SUPFAM" id="SSF81296">
    <property type="entry name" value="E set domains"/>
    <property type="match status" value="1"/>
</dbReference>
<dbReference type="PROSITE" id="PS50119">
    <property type="entry name" value="ZF_BBOX"/>
    <property type="match status" value="1"/>
</dbReference>
<dbReference type="InterPro" id="IPR000315">
    <property type="entry name" value="Znf_B-box"/>
</dbReference>
<dbReference type="PROSITE" id="PS51125">
    <property type="entry name" value="NHL"/>
    <property type="match status" value="1"/>
</dbReference>
<feature type="coiled-coil region" evidence="8">
    <location>
        <begin position="437"/>
        <end position="464"/>
    </location>
</feature>
<dbReference type="OrthoDB" id="6105938at2759"/>
<evidence type="ECO:0000313" key="10">
    <source>
        <dbReference type="EMBL" id="RMX41112.1"/>
    </source>
</evidence>
<dbReference type="AlphaFoldDB" id="A0A3M6TI70"/>
<keyword evidence="2" id="KW-0677">Repeat</keyword>
<dbReference type="InterPro" id="IPR041249">
    <property type="entry name" value="HEPN_DZIP3"/>
</dbReference>
<dbReference type="CDD" id="cd19756">
    <property type="entry name" value="Bbox2"/>
    <property type="match status" value="1"/>
</dbReference>
<comment type="caution">
    <text evidence="10">The sequence shown here is derived from an EMBL/GenBank/DDBJ whole genome shotgun (WGS) entry which is preliminary data.</text>
</comment>
<dbReference type="SMART" id="SM00557">
    <property type="entry name" value="IG_FLMN"/>
    <property type="match status" value="1"/>
</dbReference>
<dbReference type="InterPro" id="IPR014756">
    <property type="entry name" value="Ig_E-set"/>
</dbReference>
<dbReference type="Pfam" id="PF00630">
    <property type="entry name" value="Filamin"/>
    <property type="match status" value="1"/>
</dbReference>
<feature type="non-terminal residue" evidence="10">
    <location>
        <position position="1"/>
    </location>
</feature>
<dbReference type="EMBL" id="RCHS01003527">
    <property type="protein sequence ID" value="RMX41112.1"/>
    <property type="molecule type" value="Genomic_DNA"/>
</dbReference>
<dbReference type="Proteomes" id="UP000275408">
    <property type="component" value="Unassembled WGS sequence"/>
</dbReference>
<keyword evidence="3 5" id="KW-0863">Zinc-finger</keyword>
<dbReference type="Gene3D" id="3.30.160.60">
    <property type="entry name" value="Classic Zinc Finger"/>
    <property type="match status" value="1"/>
</dbReference>
<keyword evidence="4" id="KW-0862">Zinc</keyword>
<feature type="non-terminal residue" evidence="10">
    <location>
        <position position="807"/>
    </location>
</feature>
<reference evidence="10 11" key="1">
    <citation type="journal article" date="2018" name="Sci. Rep.">
        <title>Comparative analysis of the Pocillopora damicornis genome highlights role of immune system in coral evolution.</title>
        <authorList>
            <person name="Cunning R."/>
            <person name="Bay R.A."/>
            <person name="Gillette P."/>
            <person name="Baker A.C."/>
            <person name="Traylor-Knowles N."/>
        </authorList>
    </citation>
    <scope>NUCLEOTIDE SEQUENCE [LARGE SCALE GENOMIC DNA]</scope>
    <source>
        <strain evidence="10">RSMAS</strain>
        <tissue evidence="10">Whole animal</tissue>
    </source>
</reference>
<proteinExistence type="predicted"/>